<comment type="caution">
    <text evidence="11">The sequence shown here is derived from an EMBL/GenBank/DDBJ whole genome shotgun (WGS) entry which is preliminary data.</text>
</comment>
<dbReference type="GO" id="GO:0006310">
    <property type="term" value="P:DNA recombination"/>
    <property type="evidence" value="ECO:0007669"/>
    <property type="project" value="UniProtKB-KW"/>
</dbReference>
<dbReference type="PANTHER" id="PTHR42648:SF11">
    <property type="entry name" value="TRANSPOSON TY4-P GAG-POL POLYPROTEIN"/>
    <property type="match status" value="1"/>
</dbReference>
<dbReference type="InterPro" id="IPR036397">
    <property type="entry name" value="RNaseH_sf"/>
</dbReference>
<feature type="domain" description="Integrase catalytic" evidence="10">
    <location>
        <begin position="86"/>
        <end position="214"/>
    </location>
</feature>
<dbReference type="GO" id="GO:0004519">
    <property type="term" value="F:endonuclease activity"/>
    <property type="evidence" value="ECO:0007669"/>
    <property type="project" value="UniProtKB-KW"/>
</dbReference>
<evidence type="ECO:0000256" key="9">
    <source>
        <dbReference type="ARBA" id="ARBA00023172"/>
    </source>
</evidence>
<evidence type="ECO:0000313" key="12">
    <source>
        <dbReference type="Proteomes" id="UP001146120"/>
    </source>
</evidence>
<evidence type="ECO:0000256" key="1">
    <source>
        <dbReference type="ARBA" id="ARBA00022722"/>
    </source>
</evidence>
<sequence length="214" mass="23812">MESSIGHVTCVALCDGLCALRVNNSHALAVRPTLTLDLLHQRFGHANKQTLAKMAGDKLVTSIRLEAPTTTSSPCAACELGCKCRSTFKPATRQGVHGCNSVVHNDIAGPVEIPSLKLERYVLKFVYVYSRYCTIKLLCKRLEFLQHFLKYKASVETLHNRSVQRFISDNGGKFASSAFIQYCKDHGIQRETTISHTPEQNGLAEVRFRILSTK</sequence>
<dbReference type="GO" id="GO:0003964">
    <property type="term" value="F:RNA-directed DNA polymerase activity"/>
    <property type="evidence" value="ECO:0007669"/>
    <property type="project" value="UniProtKB-KW"/>
</dbReference>
<keyword evidence="12" id="KW-1185">Reference proteome</keyword>
<keyword evidence="8" id="KW-0548">Nucleotidyltransferase</keyword>
<keyword evidence="8" id="KW-0239">DNA-directed DNA polymerase</keyword>
<dbReference type="Proteomes" id="UP001146120">
    <property type="component" value="Unassembled WGS sequence"/>
</dbReference>
<evidence type="ECO:0000256" key="6">
    <source>
        <dbReference type="ARBA" id="ARBA00022908"/>
    </source>
</evidence>
<accession>A0AAV2YGG4</accession>
<evidence type="ECO:0000259" key="10">
    <source>
        <dbReference type="PROSITE" id="PS50994"/>
    </source>
</evidence>
<organism evidence="11 12">
    <name type="scientific">Lagenidium giganteum</name>
    <dbReference type="NCBI Taxonomy" id="4803"/>
    <lineage>
        <taxon>Eukaryota</taxon>
        <taxon>Sar</taxon>
        <taxon>Stramenopiles</taxon>
        <taxon>Oomycota</taxon>
        <taxon>Peronosporomycetes</taxon>
        <taxon>Pythiales</taxon>
        <taxon>Pythiaceae</taxon>
    </lineage>
</organism>
<dbReference type="Gene3D" id="3.30.420.10">
    <property type="entry name" value="Ribonuclease H-like superfamily/Ribonuclease H"/>
    <property type="match status" value="1"/>
</dbReference>
<dbReference type="InterPro" id="IPR012337">
    <property type="entry name" value="RNaseH-like_sf"/>
</dbReference>
<evidence type="ECO:0000256" key="8">
    <source>
        <dbReference type="ARBA" id="ARBA00022932"/>
    </source>
</evidence>
<keyword evidence="1" id="KW-0540">Nuclease</keyword>
<dbReference type="EMBL" id="DAKRPA010000293">
    <property type="protein sequence ID" value="DAZ93767.1"/>
    <property type="molecule type" value="Genomic_DNA"/>
</dbReference>
<dbReference type="GO" id="GO:0046872">
    <property type="term" value="F:metal ion binding"/>
    <property type="evidence" value="ECO:0007669"/>
    <property type="project" value="UniProtKB-KW"/>
</dbReference>
<evidence type="ECO:0000256" key="5">
    <source>
        <dbReference type="ARBA" id="ARBA00022842"/>
    </source>
</evidence>
<dbReference type="GO" id="GO:0003676">
    <property type="term" value="F:nucleic acid binding"/>
    <property type="evidence" value="ECO:0007669"/>
    <property type="project" value="InterPro"/>
</dbReference>
<protein>
    <recommendedName>
        <fullName evidence="10">Integrase catalytic domain-containing protein</fullName>
    </recommendedName>
</protein>
<dbReference type="InterPro" id="IPR025724">
    <property type="entry name" value="GAG-pre-integrase_dom"/>
</dbReference>
<evidence type="ECO:0000313" key="11">
    <source>
        <dbReference type="EMBL" id="DAZ93767.1"/>
    </source>
</evidence>
<evidence type="ECO:0000256" key="3">
    <source>
        <dbReference type="ARBA" id="ARBA00022759"/>
    </source>
</evidence>
<keyword evidence="8" id="KW-0808">Transferase</keyword>
<dbReference type="AlphaFoldDB" id="A0AAV2YGG4"/>
<dbReference type="GO" id="GO:0015074">
    <property type="term" value="P:DNA integration"/>
    <property type="evidence" value="ECO:0007669"/>
    <property type="project" value="UniProtKB-KW"/>
</dbReference>
<keyword evidence="4" id="KW-0378">Hydrolase</keyword>
<evidence type="ECO:0000256" key="4">
    <source>
        <dbReference type="ARBA" id="ARBA00022801"/>
    </source>
</evidence>
<proteinExistence type="predicted"/>
<keyword evidence="9" id="KW-0233">DNA recombination</keyword>
<dbReference type="PANTHER" id="PTHR42648">
    <property type="entry name" value="TRANSPOSASE, PUTATIVE-RELATED"/>
    <property type="match status" value="1"/>
</dbReference>
<keyword evidence="5" id="KW-0460">Magnesium</keyword>
<dbReference type="GO" id="GO:0003887">
    <property type="term" value="F:DNA-directed DNA polymerase activity"/>
    <property type="evidence" value="ECO:0007669"/>
    <property type="project" value="UniProtKB-KW"/>
</dbReference>
<dbReference type="Pfam" id="PF13976">
    <property type="entry name" value="gag_pre-integrs"/>
    <property type="match status" value="1"/>
</dbReference>
<keyword evidence="7" id="KW-0695">RNA-directed DNA polymerase</keyword>
<reference evidence="11" key="2">
    <citation type="journal article" date="2023" name="Microbiol Resour">
        <title>Decontamination and Annotation of the Draft Genome Sequence of the Oomycete Lagenidium giganteum ARSEF 373.</title>
        <authorList>
            <person name="Morgan W.R."/>
            <person name="Tartar A."/>
        </authorList>
    </citation>
    <scope>NUCLEOTIDE SEQUENCE</scope>
    <source>
        <strain evidence="11">ARSEF 373</strain>
    </source>
</reference>
<keyword evidence="6" id="KW-0229">DNA integration</keyword>
<keyword evidence="3" id="KW-0255">Endonuclease</keyword>
<dbReference type="Pfam" id="PF00665">
    <property type="entry name" value="rve"/>
    <property type="match status" value="1"/>
</dbReference>
<dbReference type="InterPro" id="IPR039537">
    <property type="entry name" value="Retrotran_Ty1/copia-like"/>
</dbReference>
<keyword evidence="2" id="KW-0479">Metal-binding</keyword>
<gene>
    <name evidence="11" type="ORF">N0F65_010459</name>
</gene>
<reference evidence="11" key="1">
    <citation type="submission" date="2022-11" db="EMBL/GenBank/DDBJ databases">
        <authorList>
            <person name="Morgan W.R."/>
            <person name="Tartar A."/>
        </authorList>
    </citation>
    <scope>NUCLEOTIDE SEQUENCE</scope>
    <source>
        <strain evidence="11">ARSEF 373</strain>
    </source>
</reference>
<evidence type="ECO:0000256" key="7">
    <source>
        <dbReference type="ARBA" id="ARBA00022918"/>
    </source>
</evidence>
<evidence type="ECO:0000256" key="2">
    <source>
        <dbReference type="ARBA" id="ARBA00022723"/>
    </source>
</evidence>
<name>A0AAV2YGG4_9STRA</name>
<dbReference type="InterPro" id="IPR001584">
    <property type="entry name" value="Integrase_cat-core"/>
</dbReference>
<dbReference type="GO" id="GO:0016787">
    <property type="term" value="F:hydrolase activity"/>
    <property type="evidence" value="ECO:0007669"/>
    <property type="project" value="UniProtKB-KW"/>
</dbReference>
<dbReference type="SUPFAM" id="SSF53098">
    <property type="entry name" value="Ribonuclease H-like"/>
    <property type="match status" value="1"/>
</dbReference>
<dbReference type="PROSITE" id="PS50994">
    <property type="entry name" value="INTEGRASE"/>
    <property type="match status" value="1"/>
</dbReference>